<dbReference type="PANTHER" id="PTHR43130:SF3">
    <property type="entry name" value="HTH-TYPE TRANSCRIPTIONAL REGULATOR RV1931C"/>
    <property type="match status" value="1"/>
</dbReference>
<dbReference type="RefSeq" id="WP_116173000.1">
    <property type="nucleotide sequence ID" value="NZ_CP144375.1"/>
</dbReference>
<keyword evidence="3" id="KW-0804">Transcription</keyword>
<organism evidence="6 7">
    <name type="scientific">Kutzneria buriramensis</name>
    <dbReference type="NCBI Taxonomy" id="1045776"/>
    <lineage>
        <taxon>Bacteria</taxon>
        <taxon>Bacillati</taxon>
        <taxon>Actinomycetota</taxon>
        <taxon>Actinomycetes</taxon>
        <taxon>Pseudonocardiales</taxon>
        <taxon>Pseudonocardiaceae</taxon>
        <taxon>Kutzneria</taxon>
    </lineage>
</organism>
<evidence type="ECO:0000256" key="4">
    <source>
        <dbReference type="SAM" id="MobiDB-lite"/>
    </source>
</evidence>
<dbReference type="AlphaFoldDB" id="A0A3E0I569"/>
<dbReference type="InterPro" id="IPR018060">
    <property type="entry name" value="HTH_AraC"/>
</dbReference>
<feature type="domain" description="HTH araC/xylS-type" evidence="5">
    <location>
        <begin position="218"/>
        <end position="316"/>
    </location>
</feature>
<comment type="caution">
    <text evidence="6">The sequence shown here is derived from an EMBL/GenBank/DDBJ whole genome shotgun (WGS) entry which is preliminary data.</text>
</comment>
<dbReference type="InterPro" id="IPR052158">
    <property type="entry name" value="INH-QAR"/>
</dbReference>
<dbReference type="InterPro" id="IPR018062">
    <property type="entry name" value="HTH_AraC-typ_CS"/>
</dbReference>
<evidence type="ECO:0000256" key="2">
    <source>
        <dbReference type="ARBA" id="ARBA00023125"/>
    </source>
</evidence>
<dbReference type="SMART" id="SM00342">
    <property type="entry name" value="HTH_ARAC"/>
    <property type="match status" value="1"/>
</dbReference>
<dbReference type="Proteomes" id="UP000256269">
    <property type="component" value="Unassembled WGS sequence"/>
</dbReference>
<evidence type="ECO:0000256" key="1">
    <source>
        <dbReference type="ARBA" id="ARBA00023015"/>
    </source>
</evidence>
<dbReference type="SUPFAM" id="SSF46689">
    <property type="entry name" value="Homeodomain-like"/>
    <property type="match status" value="2"/>
</dbReference>
<dbReference type="EMBL" id="QUNO01000002">
    <property type="protein sequence ID" value="REH53882.1"/>
    <property type="molecule type" value="Genomic_DNA"/>
</dbReference>
<keyword evidence="1" id="KW-0805">Transcription regulation</keyword>
<dbReference type="InterPro" id="IPR029062">
    <property type="entry name" value="Class_I_gatase-like"/>
</dbReference>
<feature type="compositionally biased region" description="Basic and acidic residues" evidence="4">
    <location>
        <begin position="337"/>
        <end position="347"/>
    </location>
</feature>
<dbReference type="GO" id="GO:0003700">
    <property type="term" value="F:DNA-binding transcription factor activity"/>
    <property type="evidence" value="ECO:0007669"/>
    <property type="project" value="InterPro"/>
</dbReference>
<evidence type="ECO:0000313" key="7">
    <source>
        <dbReference type="Proteomes" id="UP000256269"/>
    </source>
</evidence>
<proteinExistence type="predicted"/>
<dbReference type="OrthoDB" id="3992151at2"/>
<dbReference type="GO" id="GO:0043565">
    <property type="term" value="F:sequence-specific DNA binding"/>
    <property type="evidence" value="ECO:0007669"/>
    <property type="project" value="InterPro"/>
</dbReference>
<keyword evidence="7" id="KW-1185">Reference proteome</keyword>
<keyword evidence="2" id="KW-0238">DNA-binding</keyword>
<sequence length="347" mass="37233">MSRDKATVAVLMFDRAPMFETSVPISVFGVDRTSTGAPAFTLLPVAGEPGPLTTTGGVQVVPPHGLDALDRAGIVVAPSWRNTAERPPEPALRALRAAHEDGALVVGQCMGAFVLAAAGLLDGRRAATHWFHAPALAANYPLVTVDPGVLYEDDGDVITSAGTAAGIDACLHVVRRLWGASAATAIARRMIVAPQRSGGQAQYIDHPILELPDGDRLGAAMVFALEHLDEPLEVDTLAAHAHLSRRTFDRQFRAVVGISPLQWLLHQRILHAQRMLEQTDLPVDVIARRVGFTAGVSLRPSFRRIVGVSPQDYRNTFQPKEIVDDSRRGRGRANGHAADRPAGRGRP</sequence>
<dbReference type="SUPFAM" id="SSF52317">
    <property type="entry name" value="Class I glutamine amidotransferase-like"/>
    <property type="match status" value="1"/>
</dbReference>
<accession>A0A3E0I569</accession>
<dbReference type="PROSITE" id="PS01124">
    <property type="entry name" value="HTH_ARAC_FAMILY_2"/>
    <property type="match status" value="1"/>
</dbReference>
<dbReference type="Gene3D" id="3.40.50.880">
    <property type="match status" value="1"/>
</dbReference>
<dbReference type="InterPro" id="IPR002818">
    <property type="entry name" value="DJ-1/PfpI"/>
</dbReference>
<dbReference type="PROSITE" id="PS00041">
    <property type="entry name" value="HTH_ARAC_FAMILY_1"/>
    <property type="match status" value="1"/>
</dbReference>
<name>A0A3E0I569_9PSEU</name>
<feature type="region of interest" description="Disordered" evidence="4">
    <location>
        <begin position="316"/>
        <end position="347"/>
    </location>
</feature>
<dbReference type="Pfam" id="PF01965">
    <property type="entry name" value="DJ-1_PfpI"/>
    <property type="match status" value="1"/>
</dbReference>
<dbReference type="Pfam" id="PF12833">
    <property type="entry name" value="HTH_18"/>
    <property type="match status" value="1"/>
</dbReference>
<dbReference type="Gene3D" id="1.10.10.60">
    <property type="entry name" value="Homeodomain-like"/>
    <property type="match status" value="1"/>
</dbReference>
<evidence type="ECO:0000256" key="3">
    <source>
        <dbReference type="ARBA" id="ARBA00023163"/>
    </source>
</evidence>
<gene>
    <name evidence="6" type="ORF">BCF44_102103</name>
</gene>
<dbReference type="PANTHER" id="PTHR43130">
    <property type="entry name" value="ARAC-FAMILY TRANSCRIPTIONAL REGULATOR"/>
    <property type="match status" value="1"/>
</dbReference>
<reference evidence="6 7" key="1">
    <citation type="submission" date="2018-08" db="EMBL/GenBank/DDBJ databases">
        <title>Genomic Encyclopedia of Archaeal and Bacterial Type Strains, Phase II (KMG-II): from individual species to whole genera.</title>
        <authorList>
            <person name="Goeker M."/>
        </authorList>
    </citation>
    <scope>NUCLEOTIDE SEQUENCE [LARGE SCALE GENOMIC DNA]</scope>
    <source>
        <strain evidence="6 7">DSM 45791</strain>
    </source>
</reference>
<protein>
    <submittedName>
        <fullName evidence="6">Transcriptional regulator GlxA family with amidase domain</fullName>
    </submittedName>
</protein>
<dbReference type="InterPro" id="IPR009057">
    <property type="entry name" value="Homeodomain-like_sf"/>
</dbReference>
<dbReference type="CDD" id="cd03137">
    <property type="entry name" value="GATase1_AraC_1"/>
    <property type="match status" value="1"/>
</dbReference>
<evidence type="ECO:0000259" key="5">
    <source>
        <dbReference type="PROSITE" id="PS01124"/>
    </source>
</evidence>
<evidence type="ECO:0000313" key="6">
    <source>
        <dbReference type="EMBL" id="REH53882.1"/>
    </source>
</evidence>